<sequence length="203" mass="21933">MTGLCGPSFLRRIEADASRERGSRTSAATGGRPQSVGGTDRVTFSTQGKTAPAARSGDVRLGLLADHLAYHLRRAQDASFQAFASLVDRADLSPGHFTILTIIGENPGLNQTALSQATGRDKSTLTPALKTLEQQGAITRTRSEIDRRAFLLKLTPAGEDYLAQLTVHAHQHGRWLDEVVGEFNKPLLIHLLEQIAEKLPTAS</sequence>
<protein>
    <submittedName>
        <fullName evidence="3">MarR family transcriptional regulator</fullName>
    </submittedName>
</protein>
<dbReference type="InterPro" id="IPR036388">
    <property type="entry name" value="WH-like_DNA-bd_sf"/>
</dbReference>
<dbReference type="Gene3D" id="1.10.10.10">
    <property type="entry name" value="Winged helix-like DNA-binding domain superfamily/Winged helix DNA-binding domain"/>
    <property type="match status" value="1"/>
</dbReference>
<evidence type="ECO:0000313" key="4">
    <source>
        <dbReference type="Proteomes" id="UP000286100"/>
    </source>
</evidence>
<evidence type="ECO:0000256" key="1">
    <source>
        <dbReference type="SAM" id="MobiDB-lite"/>
    </source>
</evidence>
<name>A0A418W6W1_9SPHN</name>
<accession>A0A418W6W1</accession>
<dbReference type="SUPFAM" id="SSF46785">
    <property type="entry name" value="Winged helix' DNA-binding domain"/>
    <property type="match status" value="1"/>
</dbReference>
<dbReference type="PANTHER" id="PTHR33164">
    <property type="entry name" value="TRANSCRIPTIONAL REGULATOR, MARR FAMILY"/>
    <property type="match status" value="1"/>
</dbReference>
<dbReference type="PANTHER" id="PTHR33164:SF89">
    <property type="entry name" value="MARR FAMILY REGULATORY PROTEIN"/>
    <property type="match status" value="1"/>
</dbReference>
<dbReference type="PROSITE" id="PS50995">
    <property type="entry name" value="HTH_MARR_2"/>
    <property type="match status" value="1"/>
</dbReference>
<dbReference type="EMBL" id="QYUM01000004">
    <property type="protein sequence ID" value="RJF85776.1"/>
    <property type="molecule type" value="Genomic_DNA"/>
</dbReference>
<evidence type="ECO:0000259" key="2">
    <source>
        <dbReference type="PROSITE" id="PS50995"/>
    </source>
</evidence>
<dbReference type="AlphaFoldDB" id="A0A418W6W1"/>
<comment type="caution">
    <text evidence="3">The sequence shown here is derived from an EMBL/GenBank/DDBJ whole genome shotgun (WGS) entry which is preliminary data.</text>
</comment>
<dbReference type="InterPro" id="IPR036390">
    <property type="entry name" value="WH_DNA-bd_sf"/>
</dbReference>
<feature type="region of interest" description="Disordered" evidence="1">
    <location>
        <begin position="16"/>
        <end position="52"/>
    </location>
</feature>
<dbReference type="PRINTS" id="PR00598">
    <property type="entry name" value="HTHMARR"/>
</dbReference>
<dbReference type="InterPro" id="IPR000835">
    <property type="entry name" value="HTH_MarR-typ"/>
</dbReference>
<dbReference type="Pfam" id="PF01047">
    <property type="entry name" value="MarR"/>
    <property type="match status" value="1"/>
</dbReference>
<feature type="domain" description="HTH marR-type" evidence="2">
    <location>
        <begin position="65"/>
        <end position="201"/>
    </location>
</feature>
<proteinExistence type="predicted"/>
<gene>
    <name evidence="3" type="ORF">D3876_18015</name>
</gene>
<dbReference type="Proteomes" id="UP000286100">
    <property type="component" value="Unassembled WGS sequence"/>
</dbReference>
<organism evidence="3 4">
    <name type="scientific">Sphingomonas cavernae</name>
    <dbReference type="NCBI Taxonomy" id="2320861"/>
    <lineage>
        <taxon>Bacteria</taxon>
        <taxon>Pseudomonadati</taxon>
        <taxon>Pseudomonadota</taxon>
        <taxon>Alphaproteobacteria</taxon>
        <taxon>Sphingomonadales</taxon>
        <taxon>Sphingomonadaceae</taxon>
        <taxon>Sphingomonas</taxon>
    </lineage>
</organism>
<evidence type="ECO:0000313" key="3">
    <source>
        <dbReference type="EMBL" id="RJF85776.1"/>
    </source>
</evidence>
<reference evidence="3 4" key="1">
    <citation type="submission" date="2018-09" db="EMBL/GenBank/DDBJ databases">
        <authorList>
            <person name="Zhu H."/>
        </authorList>
    </citation>
    <scope>NUCLEOTIDE SEQUENCE [LARGE SCALE GENOMIC DNA]</scope>
    <source>
        <strain evidence="3 4">K2R01-6</strain>
    </source>
</reference>
<dbReference type="InterPro" id="IPR039422">
    <property type="entry name" value="MarR/SlyA-like"/>
</dbReference>
<dbReference type="SMART" id="SM00347">
    <property type="entry name" value="HTH_MARR"/>
    <property type="match status" value="1"/>
</dbReference>
<dbReference type="OrthoDB" id="8256382at2"/>
<dbReference type="GO" id="GO:0006950">
    <property type="term" value="P:response to stress"/>
    <property type="evidence" value="ECO:0007669"/>
    <property type="project" value="TreeGrafter"/>
</dbReference>
<dbReference type="GO" id="GO:0003700">
    <property type="term" value="F:DNA-binding transcription factor activity"/>
    <property type="evidence" value="ECO:0007669"/>
    <property type="project" value="InterPro"/>
</dbReference>
<keyword evidence="4" id="KW-1185">Reference proteome</keyword>